<feature type="domain" description="TNase-like" evidence="2">
    <location>
        <begin position="10"/>
        <end position="137"/>
    </location>
</feature>
<evidence type="ECO:0000259" key="2">
    <source>
        <dbReference type="PROSITE" id="PS50830"/>
    </source>
</evidence>
<dbReference type="SMART" id="SM00318">
    <property type="entry name" value="SNc"/>
    <property type="match status" value="1"/>
</dbReference>
<dbReference type="InterPro" id="IPR016071">
    <property type="entry name" value="Staphylococal_nuclease_OB-fold"/>
</dbReference>
<dbReference type="GO" id="GO:0004518">
    <property type="term" value="F:nuclease activity"/>
    <property type="evidence" value="ECO:0007669"/>
    <property type="project" value="InterPro"/>
</dbReference>
<dbReference type="EMBL" id="JAEQNE010000003">
    <property type="protein sequence ID" value="MBL0392591.1"/>
    <property type="molecule type" value="Genomic_DNA"/>
</dbReference>
<reference evidence="3 4" key="1">
    <citation type="journal article" date="2017" name="Int. J. Syst. Evol. Microbiol.">
        <title>Ramlibacter monticola sp. nov., isolated from forest soil.</title>
        <authorList>
            <person name="Chaudhary D.K."/>
            <person name="Kim J."/>
        </authorList>
    </citation>
    <scope>NUCLEOTIDE SEQUENCE [LARGE SCALE GENOMIC DNA]</scope>
    <source>
        <strain evidence="3 4">KACC 19175</strain>
    </source>
</reference>
<dbReference type="GO" id="GO:0003676">
    <property type="term" value="F:nucleic acid binding"/>
    <property type="evidence" value="ECO:0007669"/>
    <property type="project" value="InterPro"/>
</dbReference>
<dbReference type="PROSITE" id="PS50830">
    <property type="entry name" value="TNASE_3"/>
    <property type="match status" value="1"/>
</dbReference>
<dbReference type="InterPro" id="IPR002071">
    <property type="entry name" value="Thermonucl_AS"/>
</dbReference>
<name>A0A936Z2E9_9BURK</name>
<dbReference type="Pfam" id="PF00565">
    <property type="entry name" value="SNase"/>
    <property type="match status" value="1"/>
</dbReference>
<organism evidence="3 4">
    <name type="scientific">Ramlibacter monticola</name>
    <dbReference type="NCBI Taxonomy" id="1926872"/>
    <lineage>
        <taxon>Bacteria</taxon>
        <taxon>Pseudomonadati</taxon>
        <taxon>Pseudomonadota</taxon>
        <taxon>Betaproteobacteria</taxon>
        <taxon>Burkholderiales</taxon>
        <taxon>Comamonadaceae</taxon>
        <taxon>Ramlibacter</taxon>
    </lineage>
</organism>
<sequence length="161" mass="17839">MLCALPCAAASLSGVVVGVADGDTLTVLDAGLAQHRVRLAGIDAPEKRQAFGQRSKQSLDRLVHGRPVRIEGRKTDRYGRLVGKVLVGDLDVNREQVRRGFAWHYVAYAREQSPADRRLYADAEASARQERRGLWSEPGATPPWEFRRQAHAHANAHAQRP</sequence>
<gene>
    <name evidence="3" type="ORF">JJ685_15740</name>
</gene>
<protein>
    <submittedName>
        <fullName evidence="3">Thermonuclease family protein</fullName>
    </submittedName>
</protein>
<dbReference type="PANTHER" id="PTHR12302">
    <property type="entry name" value="EBNA2 BINDING PROTEIN P100"/>
    <property type="match status" value="1"/>
</dbReference>
<keyword evidence="4" id="KW-1185">Reference proteome</keyword>
<evidence type="ECO:0000313" key="3">
    <source>
        <dbReference type="EMBL" id="MBL0392591.1"/>
    </source>
</evidence>
<dbReference type="PROSITE" id="PS01123">
    <property type="entry name" value="TNASE_1"/>
    <property type="match status" value="1"/>
</dbReference>
<dbReference type="SUPFAM" id="SSF50199">
    <property type="entry name" value="Staphylococcal nuclease"/>
    <property type="match status" value="1"/>
</dbReference>
<dbReference type="InterPro" id="IPR035437">
    <property type="entry name" value="SNase_OB-fold_sf"/>
</dbReference>
<accession>A0A936Z2E9</accession>
<evidence type="ECO:0000256" key="1">
    <source>
        <dbReference type="SAM" id="MobiDB-lite"/>
    </source>
</evidence>
<dbReference type="Proteomes" id="UP000599109">
    <property type="component" value="Unassembled WGS sequence"/>
</dbReference>
<proteinExistence type="predicted"/>
<dbReference type="PANTHER" id="PTHR12302:SF26">
    <property type="entry name" value="BLR1266 PROTEIN"/>
    <property type="match status" value="1"/>
</dbReference>
<evidence type="ECO:0000313" key="4">
    <source>
        <dbReference type="Proteomes" id="UP000599109"/>
    </source>
</evidence>
<dbReference type="Gene3D" id="2.40.50.90">
    <property type="match status" value="1"/>
</dbReference>
<feature type="compositionally biased region" description="Basic and acidic residues" evidence="1">
    <location>
        <begin position="122"/>
        <end position="134"/>
    </location>
</feature>
<comment type="caution">
    <text evidence="3">The sequence shown here is derived from an EMBL/GenBank/DDBJ whole genome shotgun (WGS) entry which is preliminary data.</text>
</comment>
<feature type="region of interest" description="Disordered" evidence="1">
    <location>
        <begin position="122"/>
        <end position="161"/>
    </location>
</feature>
<dbReference type="AlphaFoldDB" id="A0A936Z2E9"/>
<feature type="compositionally biased region" description="Low complexity" evidence="1">
    <location>
        <begin position="152"/>
        <end position="161"/>
    </location>
</feature>